<dbReference type="AlphaFoldDB" id="A0A6M4JAK7"/>
<dbReference type="SMART" id="SM00382">
    <property type="entry name" value="AAA"/>
    <property type="match status" value="2"/>
</dbReference>
<dbReference type="InterPro" id="IPR016484">
    <property type="entry name" value="GTPase_Der"/>
</dbReference>
<dbReference type="Proteomes" id="UP000502118">
    <property type="component" value="Chromosome"/>
</dbReference>
<dbReference type="SUPFAM" id="SSF52540">
    <property type="entry name" value="P-loop containing nucleoside triphosphate hydrolases"/>
    <property type="match status" value="2"/>
</dbReference>
<dbReference type="KEGG" id="mmio:HLA92_01045"/>
<dbReference type="CDD" id="cd01895">
    <property type="entry name" value="EngA2"/>
    <property type="match status" value="1"/>
</dbReference>
<dbReference type="InterPro" id="IPR027417">
    <property type="entry name" value="P-loop_NTPase"/>
</dbReference>
<feature type="binding site" evidence="9">
    <location>
        <begin position="291"/>
        <end position="294"/>
    </location>
    <ligand>
        <name>GTP</name>
        <dbReference type="ChEBI" id="CHEBI:37565"/>
        <label>2</label>
    </ligand>
</feature>
<keyword evidence="5 9" id="KW-0547">Nucleotide-binding</keyword>
<name>A0A6M4JAK7_9MOLU</name>
<gene>
    <name evidence="9 13" type="primary">der</name>
    <name evidence="13" type="ORF">HLA92_01045</name>
</gene>
<evidence type="ECO:0000256" key="4">
    <source>
        <dbReference type="ARBA" id="ARBA00022737"/>
    </source>
</evidence>
<dbReference type="Gene3D" id="3.40.50.300">
    <property type="entry name" value="P-loop containing nucleotide triphosphate hydrolases"/>
    <property type="match status" value="2"/>
</dbReference>
<keyword evidence="6 9" id="KW-0342">GTP-binding</keyword>
<evidence type="ECO:0000256" key="8">
    <source>
        <dbReference type="ARBA" id="ARBA00053470"/>
    </source>
</evidence>
<evidence type="ECO:0000256" key="7">
    <source>
        <dbReference type="ARBA" id="ARBA00032345"/>
    </source>
</evidence>
<dbReference type="PIRSF" id="PIRSF006485">
    <property type="entry name" value="GTP-binding_EngA"/>
    <property type="match status" value="1"/>
</dbReference>
<evidence type="ECO:0000256" key="5">
    <source>
        <dbReference type="ARBA" id="ARBA00022741"/>
    </source>
</evidence>
<organism evidence="13 14">
    <name type="scientific">Mycoplasma miroungirhinis</name>
    <dbReference type="NCBI Taxonomy" id="754516"/>
    <lineage>
        <taxon>Bacteria</taxon>
        <taxon>Bacillati</taxon>
        <taxon>Mycoplasmatota</taxon>
        <taxon>Mollicutes</taxon>
        <taxon>Mycoplasmataceae</taxon>
        <taxon>Mycoplasma</taxon>
    </lineage>
</organism>
<evidence type="ECO:0000259" key="12">
    <source>
        <dbReference type="PROSITE" id="PS51712"/>
    </source>
</evidence>
<evidence type="ECO:0000313" key="14">
    <source>
        <dbReference type="Proteomes" id="UP000502118"/>
    </source>
</evidence>
<accession>A0A6M4JAK7</accession>
<evidence type="ECO:0000256" key="6">
    <source>
        <dbReference type="ARBA" id="ARBA00023134"/>
    </source>
</evidence>
<dbReference type="HAMAP" id="MF_00195">
    <property type="entry name" value="GTPase_Der"/>
    <property type="match status" value="1"/>
</dbReference>
<dbReference type="PANTHER" id="PTHR43834:SF6">
    <property type="entry name" value="GTPASE DER"/>
    <property type="match status" value="1"/>
</dbReference>
<dbReference type="FunFam" id="3.30.300.20:FF:000004">
    <property type="entry name" value="GTPase Der"/>
    <property type="match status" value="1"/>
</dbReference>
<feature type="domain" description="EngA-type G" evidence="12">
    <location>
        <begin position="3"/>
        <end position="166"/>
    </location>
</feature>
<keyword evidence="4 11" id="KW-0677">Repeat</keyword>
<dbReference type="SMART" id="SM00173">
    <property type="entry name" value="RAS"/>
    <property type="match status" value="1"/>
</dbReference>
<evidence type="ECO:0000256" key="1">
    <source>
        <dbReference type="ARBA" id="ARBA00008279"/>
    </source>
</evidence>
<evidence type="ECO:0000256" key="11">
    <source>
        <dbReference type="RuleBase" id="RU004481"/>
    </source>
</evidence>
<comment type="similarity">
    <text evidence="1 9 10 11">Belongs to the TRAFAC class TrmE-Era-EngA-EngB-Septin-like GTPase superfamily. EngA (Der) GTPase family.</text>
</comment>
<dbReference type="FunFam" id="3.40.50.300:FF:000057">
    <property type="entry name" value="GTPase Der"/>
    <property type="match status" value="1"/>
</dbReference>
<dbReference type="GO" id="GO:0005525">
    <property type="term" value="F:GTP binding"/>
    <property type="evidence" value="ECO:0007669"/>
    <property type="project" value="UniProtKB-UniRule"/>
</dbReference>
<feature type="binding site" evidence="9">
    <location>
        <begin position="119"/>
        <end position="122"/>
    </location>
    <ligand>
        <name>GTP</name>
        <dbReference type="ChEBI" id="CHEBI:37565"/>
        <label>1</label>
    </ligand>
</feature>
<dbReference type="Gene3D" id="3.30.300.20">
    <property type="match status" value="1"/>
</dbReference>
<dbReference type="RefSeq" id="WP_171112663.1">
    <property type="nucleotide sequence ID" value="NZ_CP053097.1"/>
</dbReference>
<dbReference type="InterPro" id="IPR005225">
    <property type="entry name" value="Small_GTP-bd"/>
</dbReference>
<dbReference type="PRINTS" id="PR00326">
    <property type="entry name" value="GTP1OBG"/>
</dbReference>
<dbReference type="Pfam" id="PF01926">
    <property type="entry name" value="MMR_HSR1"/>
    <property type="match status" value="2"/>
</dbReference>
<reference evidence="13 14" key="1">
    <citation type="submission" date="2020-05" db="EMBL/GenBank/DDBJ databases">
        <title>Novel Mycoplasma species detected in Mirounga angustirostris (northern elephant seal) from the USA.</title>
        <authorList>
            <person name="Volokhov D.V."/>
        </authorList>
    </citation>
    <scope>NUCLEOTIDE SEQUENCE [LARGE SCALE GENOMIC DNA]</scope>
    <source>
        <strain evidence="13 14">Mirounga ES2806-NAS</strain>
    </source>
</reference>
<keyword evidence="3 9" id="KW-0690">Ribosome biogenesis</keyword>
<dbReference type="PANTHER" id="PTHR43834">
    <property type="entry name" value="GTPASE DER"/>
    <property type="match status" value="1"/>
</dbReference>
<evidence type="ECO:0000256" key="2">
    <source>
        <dbReference type="ARBA" id="ARBA00020953"/>
    </source>
</evidence>
<dbReference type="InterPro" id="IPR032859">
    <property type="entry name" value="KH_dom-like"/>
</dbReference>
<dbReference type="FunFam" id="3.40.50.300:FF:000040">
    <property type="entry name" value="GTPase Der"/>
    <property type="match status" value="1"/>
</dbReference>
<evidence type="ECO:0000313" key="13">
    <source>
        <dbReference type="EMBL" id="QJR44024.1"/>
    </source>
</evidence>
<evidence type="ECO:0000256" key="10">
    <source>
        <dbReference type="PROSITE-ProRule" id="PRU01049"/>
    </source>
</evidence>
<dbReference type="PROSITE" id="PS51712">
    <property type="entry name" value="G_ENGA"/>
    <property type="match status" value="2"/>
</dbReference>
<protein>
    <recommendedName>
        <fullName evidence="2 9">GTPase Der</fullName>
    </recommendedName>
    <alternativeName>
        <fullName evidence="7 9">GTP-binding protein EngA</fullName>
    </alternativeName>
</protein>
<feature type="binding site" evidence="9">
    <location>
        <begin position="226"/>
        <end position="230"/>
    </location>
    <ligand>
        <name>GTP</name>
        <dbReference type="ChEBI" id="CHEBI:37565"/>
        <label>2</label>
    </ligand>
</feature>
<keyword evidence="14" id="KW-1185">Reference proteome</keyword>
<dbReference type="CDD" id="cd01894">
    <property type="entry name" value="EngA1"/>
    <property type="match status" value="1"/>
</dbReference>
<proteinExistence type="inferred from homology"/>
<dbReference type="InterPro" id="IPR015946">
    <property type="entry name" value="KH_dom-like_a/b"/>
</dbReference>
<dbReference type="InterPro" id="IPR006073">
    <property type="entry name" value="GTP-bd"/>
</dbReference>
<dbReference type="InterPro" id="IPR003593">
    <property type="entry name" value="AAA+_ATPase"/>
</dbReference>
<feature type="binding site" evidence="9">
    <location>
        <begin position="9"/>
        <end position="16"/>
    </location>
    <ligand>
        <name>GTP</name>
        <dbReference type="ChEBI" id="CHEBI:37565"/>
        <label>1</label>
    </ligand>
</feature>
<evidence type="ECO:0000256" key="9">
    <source>
        <dbReference type="HAMAP-Rule" id="MF_00195"/>
    </source>
</evidence>
<comment type="function">
    <text evidence="8 9 11">GTPase that plays an essential role in the late steps of ribosome biogenesis.</text>
</comment>
<dbReference type="GO" id="GO:0043022">
    <property type="term" value="F:ribosome binding"/>
    <property type="evidence" value="ECO:0007669"/>
    <property type="project" value="TreeGrafter"/>
</dbReference>
<evidence type="ECO:0000256" key="3">
    <source>
        <dbReference type="ARBA" id="ARBA00022517"/>
    </source>
</evidence>
<dbReference type="GO" id="GO:0042254">
    <property type="term" value="P:ribosome biogenesis"/>
    <property type="evidence" value="ECO:0007669"/>
    <property type="project" value="UniProtKB-KW"/>
</dbReference>
<dbReference type="EMBL" id="CP053097">
    <property type="protein sequence ID" value="QJR44024.1"/>
    <property type="molecule type" value="Genomic_DNA"/>
</dbReference>
<dbReference type="Pfam" id="PF14714">
    <property type="entry name" value="KH_dom-like"/>
    <property type="match status" value="1"/>
</dbReference>
<comment type="subunit">
    <text evidence="9">Associates with the 50S ribosomal subunit.</text>
</comment>
<feature type="binding site" evidence="9">
    <location>
        <begin position="56"/>
        <end position="60"/>
    </location>
    <ligand>
        <name>GTP</name>
        <dbReference type="ChEBI" id="CHEBI:37565"/>
        <label>1</label>
    </ligand>
</feature>
<dbReference type="NCBIfam" id="TIGR03594">
    <property type="entry name" value="GTPase_EngA"/>
    <property type="match status" value="1"/>
</dbReference>
<feature type="domain" description="EngA-type G" evidence="12">
    <location>
        <begin position="173"/>
        <end position="348"/>
    </location>
</feature>
<feature type="binding site" evidence="9">
    <location>
        <begin position="179"/>
        <end position="186"/>
    </location>
    <ligand>
        <name>GTP</name>
        <dbReference type="ChEBI" id="CHEBI:37565"/>
        <label>2</label>
    </ligand>
</feature>
<dbReference type="InterPro" id="IPR031166">
    <property type="entry name" value="G_ENGA"/>
</dbReference>
<sequence length="437" mass="50238">MKDLVAIVGKPNVGKSTLFNKLINKRKSIVDNEPGVTRDRIYDEAYWTGTKFRVVDTGGITFNDNDNFQSQITLQAQIAIEEASIIIFILDATHDLTKEDYYVADLLRKSSKKIIVALNKLEGKKGEFDPIFYSLGFDDIFPISSIHGEGIGEMLDKVTSLIHNSNNDNLNTFKLSIIGKPNVGKSSLLNALSGKYRSIVSDISGTTRDSISEFININNEEFEVIDTAGIIRKSKLIENVEYYALMRAMQSLEDADLTILMLDATENIHHFHLRITGFAYEKRKPLIIVVNKWDLIEKETNTMAEFKKNLYEKFKFVDWAPIIFISAKTTQRLDKLKQKICEVKENISRKIPTNKLNSFLVDIQMFKPAPSFKGKRLSISFIQQIESKIPTFILYVNNREYAHFSYLRYIENQIRTYFNFEGTPINLLLRNKNETKY</sequence>
<dbReference type="NCBIfam" id="TIGR00231">
    <property type="entry name" value="small_GTP"/>
    <property type="match status" value="2"/>
</dbReference>